<protein>
    <submittedName>
        <fullName evidence="1">Uncharacterized protein</fullName>
    </submittedName>
</protein>
<gene>
    <name evidence="1" type="ORF">GFSPODELE1_LOCUS7322</name>
</gene>
<accession>A0ABP1DRY8</accession>
<proteinExistence type="predicted"/>
<sequence>MYAPLLLHLAQHPWLRDVRHVDEDIVRRMAVERCAQTLLVKVMPNETDGSAKDEKTVQGTNLYQGSLFWCEGTTVSKEIDEANGDTPVDVQDQLKTLRHLLDSKGIVEETVAREVLANYMKA</sequence>
<evidence type="ECO:0000313" key="2">
    <source>
        <dbReference type="Proteomes" id="UP001497453"/>
    </source>
</evidence>
<name>A0ABP1DRY8_9APHY</name>
<evidence type="ECO:0000313" key="1">
    <source>
        <dbReference type="EMBL" id="CAL1709374.1"/>
    </source>
</evidence>
<keyword evidence="2" id="KW-1185">Reference proteome</keyword>
<organism evidence="1 2">
    <name type="scientific">Somion occarium</name>
    <dbReference type="NCBI Taxonomy" id="3059160"/>
    <lineage>
        <taxon>Eukaryota</taxon>
        <taxon>Fungi</taxon>
        <taxon>Dikarya</taxon>
        <taxon>Basidiomycota</taxon>
        <taxon>Agaricomycotina</taxon>
        <taxon>Agaricomycetes</taxon>
        <taxon>Polyporales</taxon>
        <taxon>Cerrenaceae</taxon>
        <taxon>Somion</taxon>
    </lineage>
</organism>
<dbReference type="EMBL" id="OZ037948">
    <property type="protein sequence ID" value="CAL1709374.1"/>
    <property type="molecule type" value="Genomic_DNA"/>
</dbReference>
<reference evidence="2" key="1">
    <citation type="submission" date="2024-04" db="EMBL/GenBank/DDBJ databases">
        <authorList>
            <person name="Shaw F."/>
            <person name="Minotto A."/>
        </authorList>
    </citation>
    <scope>NUCLEOTIDE SEQUENCE [LARGE SCALE GENOMIC DNA]</scope>
</reference>
<dbReference type="Proteomes" id="UP001497453">
    <property type="component" value="Chromosome 5"/>
</dbReference>